<dbReference type="OrthoDB" id="273147at2759"/>
<dbReference type="SMART" id="SM00292">
    <property type="entry name" value="BRCT"/>
    <property type="match status" value="3"/>
</dbReference>
<accession>A0A024GM14</accession>
<evidence type="ECO:0000313" key="4">
    <source>
        <dbReference type="Proteomes" id="UP000053237"/>
    </source>
</evidence>
<dbReference type="CDD" id="cd17738">
    <property type="entry name" value="BRCT_TopBP1_rpt7"/>
    <property type="match status" value="1"/>
</dbReference>
<feature type="domain" description="BRCT" evidence="2">
    <location>
        <begin position="435"/>
        <end position="523"/>
    </location>
</feature>
<dbReference type="FunFam" id="3.40.50.10190:FF:000018">
    <property type="entry name" value="DNA topoisomerase 2-binding protein 1"/>
    <property type="match status" value="1"/>
</dbReference>
<dbReference type="PANTHER" id="PTHR47181:SF2">
    <property type="entry name" value="BRCA1 C TERMINUS DOMAIN CONTAINING PROTEIN, EXPRESSED"/>
    <property type="match status" value="1"/>
</dbReference>
<dbReference type="AlphaFoldDB" id="A0A024GM14"/>
<dbReference type="Pfam" id="PF16770">
    <property type="entry name" value="RTT107_BRCT_5"/>
    <property type="match status" value="1"/>
</dbReference>
<gene>
    <name evidence="3" type="ORF">BN9_085730</name>
</gene>
<feature type="region of interest" description="Disordered" evidence="1">
    <location>
        <begin position="574"/>
        <end position="603"/>
    </location>
</feature>
<comment type="caution">
    <text evidence="3">The sequence shown here is derived from an EMBL/GenBank/DDBJ whole genome shotgun (WGS) entry which is preliminary data.</text>
</comment>
<dbReference type="InParanoid" id="A0A024GM14"/>
<dbReference type="PROSITE" id="PS50172">
    <property type="entry name" value="BRCT"/>
    <property type="match status" value="3"/>
</dbReference>
<dbReference type="Proteomes" id="UP000053237">
    <property type="component" value="Unassembled WGS sequence"/>
</dbReference>
<feature type="domain" description="BRCT" evidence="2">
    <location>
        <begin position="5"/>
        <end position="108"/>
    </location>
</feature>
<sequence length="917" mass="103803">MTRLDSEPLFAAITCVIHPESVNEIEHVALKCCLLDGGASIVPFNSRVDSIQGDTILSKHVTHVICRPEQYSAFVPPRKNQFYHIIRPEWVYRCYLYKVLIPLRSFSANPDLFFGTLAFVADQVENDPKRVVFTLIRYFGGMIIESEEQYKFATHYLVFDHSPNYNVKRYCISKDFDPKALKLHLNKWEEDLKKNLQAYPMNCGAMLPDCVIGYLSKIAGITNQHVVTYKWLEKCLQEKTRLPEAAFRPTYALQLADELFCDVSDQIPFSNMNPGYFNEGNTTVEYLIEESDFYSKTLTLVATLIITFGLYNDLTFLLAVGSTVLIARHVSPSGRIRVVDCLQNTGVEIVTVPNESSCEDINEFMCVVDVFVCQYRSGKEYREAVKQKKRIVSVLWVLFGQTFDMKLSDGQDTDKERLLQSLYQPVRAFGGIPSMHGFVITLSGFTNRTNPTRNALQTAICLTGACILPILSRNHSTHLLCYEPGGEKYHRAKQWNFANILKHQWLLDCLERWKNVSESTYSWTSFDSEGQNDERMSTTIEIARLKENSDDNKENMVDLQPEMDTQYNQRKVKSFVESEPENEDTQQRNGTTREIGAVSHGQETPSSLVLAPIMDTLKINGQDDEHSRRVSSGLELLTSLADVSLNLHDTGHASQTSSCPQSLKRKMDVFPAATSSPQKSRRKKYTVAKKASTHQFRFLLTGNKDECASNSSVIAALGGRVCQSGRKFDMQCTHVICSELKRTEKFVAGCAAGKWILRPSFLCASSQAGYFVDEAPYEWGAKSTSQDKVDSRIWYLAPQFWRNERAAGRPGVYNGWRFLIHPRCIPPADMCERIVIAADGVVVPSQNKAKDLVKLGSQHTDERPVLALLPIGLSPRDAHFKIFKTAKVKCVNAGFLIDYITKDQQHRPQYKDYLIGG</sequence>
<evidence type="ECO:0000259" key="2">
    <source>
        <dbReference type="PROSITE" id="PS50172"/>
    </source>
</evidence>
<protein>
    <recommendedName>
        <fullName evidence="2">BRCT domain-containing protein</fullName>
    </recommendedName>
</protein>
<dbReference type="Pfam" id="PF12738">
    <property type="entry name" value="PTCB-BRCT"/>
    <property type="match status" value="1"/>
</dbReference>
<organism evidence="3 4">
    <name type="scientific">Albugo candida</name>
    <dbReference type="NCBI Taxonomy" id="65357"/>
    <lineage>
        <taxon>Eukaryota</taxon>
        <taxon>Sar</taxon>
        <taxon>Stramenopiles</taxon>
        <taxon>Oomycota</taxon>
        <taxon>Peronosporomycetes</taxon>
        <taxon>Albuginales</taxon>
        <taxon>Albuginaceae</taxon>
        <taxon>Albugo</taxon>
    </lineage>
</organism>
<dbReference type="InterPro" id="IPR044254">
    <property type="entry name" value="At4g02110-like"/>
</dbReference>
<keyword evidence="4" id="KW-1185">Reference proteome</keyword>
<proteinExistence type="predicted"/>
<name>A0A024GM14_9STRA</name>
<reference evidence="3 4" key="1">
    <citation type="submission" date="2012-05" db="EMBL/GenBank/DDBJ databases">
        <title>Recombination and specialization in a pathogen metapopulation.</title>
        <authorList>
            <person name="Gardiner A."/>
            <person name="Kemen E."/>
            <person name="Schultz-Larsen T."/>
            <person name="MacLean D."/>
            <person name="Van Oosterhout C."/>
            <person name="Jones J.D.G."/>
        </authorList>
    </citation>
    <scope>NUCLEOTIDE SEQUENCE [LARGE SCALE GENOMIC DNA]</scope>
    <source>
        <strain evidence="3 4">Ac Nc2</strain>
    </source>
</reference>
<dbReference type="InterPro" id="IPR036420">
    <property type="entry name" value="BRCT_dom_sf"/>
</dbReference>
<evidence type="ECO:0000256" key="1">
    <source>
        <dbReference type="SAM" id="MobiDB-lite"/>
    </source>
</evidence>
<evidence type="ECO:0000313" key="3">
    <source>
        <dbReference type="EMBL" id="CCI47566.1"/>
    </source>
</evidence>
<dbReference type="Gene3D" id="3.40.50.10190">
    <property type="entry name" value="BRCT domain"/>
    <property type="match status" value="4"/>
</dbReference>
<dbReference type="PANTHER" id="PTHR47181">
    <property type="entry name" value="BRCA1 C TERMINUS DOMAIN CONTAINING PROTEIN, EXPRESSED"/>
    <property type="match status" value="1"/>
</dbReference>
<dbReference type="SUPFAM" id="SSF52113">
    <property type="entry name" value="BRCT domain"/>
    <property type="match status" value="4"/>
</dbReference>
<dbReference type="InterPro" id="IPR001357">
    <property type="entry name" value="BRCT_dom"/>
</dbReference>
<dbReference type="EMBL" id="CAIX01000176">
    <property type="protein sequence ID" value="CCI47566.1"/>
    <property type="molecule type" value="Genomic_DNA"/>
</dbReference>
<dbReference type="STRING" id="65357.A0A024GM14"/>
<feature type="domain" description="BRCT" evidence="2">
    <location>
        <begin position="108"/>
        <end position="249"/>
    </location>
</feature>